<evidence type="ECO:0000313" key="5">
    <source>
        <dbReference type="EMBL" id="CAB4899583.1"/>
    </source>
</evidence>
<feature type="compositionally biased region" description="Basic and acidic residues" evidence="3">
    <location>
        <begin position="18"/>
        <end position="27"/>
    </location>
</feature>
<dbReference type="Gene3D" id="3.30.450.40">
    <property type="match status" value="1"/>
</dbReference>
<dbReference type="SMART" id="SM00065">
    <property type="entry name" value="GAF"/>
    <property type="match status" value="1"/>
</dbReference>
<dbReference type="InterPro" id="IPR003018">
    <property type="entry name" value="GAF"/>
</dbReference>
<dbReference type="AlphaFoldDB" id="A0A6J7G682"/>
<keyword evidence="2" id="KW-0804">Transcription</keyword>
<dbReference type="Gene3D" id="1.10.10.10">
    <property type="entry name" value="Winged helix-like DNA-binding domain superfamily/Winged helix DNA-binding domain"/>
    <property type="match status" value="1"/>
</dbReference>
<reference evidence="5" key="1">
    <citation type="submission" date="2020-05" db="EMBL/GenBank/DDBJ databases">
        <authorList>
            <person name="Chiriac C."/>
            <person name="Salcher M."/>
            <person name="Ghai R."/>
            <person name="Kavagutti S V."/>
        </authorList>
    </citation>
    <scope>NUCLEOTIDE SEQUENCE</scope>
</reference>
<evidence type="ECO:0000256" key="1">
    <source>
        <dbReference type="ARBA" id="ARBA00023015"/>
    </source>
</evidence>
<dbReference type="SMART" id="SM01012">
    <property type="entry name" value="ANTAR"/>
    <property type="match status" value="1"/>
</dbReference>
<protein>
    <submittedName>
        <fullName evidence="5">Unannotated protein</fullName>
    </submittedName>
</protein>
<dbReference type="EMBL" id="CAFBMQ010000012">
    <property type="protein sequence ID" value="CAB4899583.1"/>
    <property type="molecule type" value="Genomic_DNA"/>
</dbReference>
<organism evidence="5">
    <name type="scientific">freshwater metagenome</name>
    <dbReference type="NCBI Taxonomy" id="449393"/>
    <lineage>
        <taxon>unclassified sequences</taxon>
        <taxon>metagenomes</taxon>
        <taxon>ecological metagenomes</taxon>
    </lineage>
</organism>
<dbReference type="InterPro" id="IPR029016">
    <property type="entry name" value="GAF-like_dom_sf"/>
</dbReference>
<keyword evidence="1" id="KW-0805">Transcription regulation</keyword>
<gene>
    <name evidence="5" type="ORF">UFOPK3609_00206</name>
</gene>
<evidence type="ECO:0000256" key="2">
    <source>
        <dbReference type="ARBA" id="ARBA00023163"/>
    </source>
</evidence>
<evidence type="ECO:0000256" key="3">
    <source>
        <dbReference type="SAM" id="MobiDB-lite"/>
    </source>
</evidence>
<dbReference type="SUPFAM" id="SSF55781">
    <property type="entry name" value="GAF domain-like"/>
    <property type="match status" value="1"/>
</dbReference>
<dbReference type="Pfam" id="PF13185">
    <property type="entry name" value="GAF_2"/>
    <property type="match status" value="1"/>
</dbReference>
<dbReference type="PROSITE" id="PS50921">
    <property type="entry name" value="ANTAR"/>
    <property type="match status" value="1"/>
</dbReference>
<feature type="domain" description="ANTAR" evidence="4">
    <location>
        <begin position="212"/>
        <end position="273"/>
    </location>
</feature>
<dbReference type="InterPro" id="IPR005561">
    <property type="entry name" value="ANTAR"/>
</dbReference>
<sequence>MSNHPVMSTDTDTGEQSLVRDHGHRDPSAPNRASGLDTRSLVARVAAERPREVGLVVDALTGPDAHGREVTELLQLVVQTARETIGDCDSAGVTVVQEGTPFTSAWTDERTLAVDRDQYDVDDGPCLEAYRTETCVRVTVAEAMAAWPDFTRAAQADGVLAFLASPLVVDGTRFGALNLYSRSRDGFDDGDEALAALIGRIASGLVAGQLRQHRSATLISQLEEAIASRAVIEQAKGAIAVVRQVTPDEAFAVLRGVSQDTNVKLREVAARTLREFGAQLG</sequence>
<feature type="region of interest" description="Disordered" evidence="3">
    <location>
        <begin position="1"/>
        <end position="37"/>
    </location>
</feature>
<name>A0A6J7G682_9ZZZZ</name>
<dbReference type="GO" id="GO:0003723">
    <property type="term" value="F:RNA binding"/>
    <property type="evidence" value="ECO:0007669"/>
    <property type="project" value="InterPro"/>
</dbReference>
<proteinExistence type="predicted"/>
<dbReference type="InterPro" id="IPR036388">
    <property type="entry name" value="WH-like_DNA-bd_sf"/>
</dbReference>
<evidence type="ECO:0000259" key="4">
    <source>
        <dbReference type="PROSITE" id="PS50921"/>
    </source>
</evidence>
<feature type="compositionally biased region" description="Polar residues" evidence="3">
    <location>
        <begin position="1"/>
        <end position="16"/>
    </location>
</feature>
<dbReference type="Pfam" id="PF03861">
    <property type="entry name" value="ANTAR"/>
    <property type="match status" value="1"/>
</dbReference>
<accession>A0A6J7G682</accession>